<evidence type="ECO:0000256" key="11">
    <source>
        <dbReference type="ARBA" id="ARBA00034430"/>
    </source>
</evidence>
<dbReference type="GO" id="GO:0034765">
    <property type="term" value="P:regulation of monoatomic ion transmembrane transport"/>
    <property type="evidence" value="ECO:0007669"/>
    <property type="project" value="TreeGrafter"/>
</dbReference>
<keyword evidence="7 15" id="KW-1133">Transmembrane helix</keyword>
<dbReference type="InterPro" id="IPR013673">
    <property type="entry name" value="K_chnl_inward-rec_Kir_N"/>
</dbReference>
<dbReference type="Ensembl" id="ENSGMOT00000021870.2">
    <property type="protein sequence ID" value="ENSGMOP00000021352.2"/>
    <property type="gene ID" value="ENSGMOG00000019865.2"/>
</dbReference>
<evidence type="ECO:0000259" key="16">
    <source>
        <dbReference type="Pfam" id="PF01007"/>
    </source>
</evidence>
<evidence type="ECO:0000256" key="3">
    <source>
        <dbReference type="ARBA" id="ARBA00022538"/>
    </source>
</evidence>
<dbReference type="GO" id="GO:0034702">
    <property type="term" value="C:monoatomic ion channel complex"/>
    <property type="evidence" value="ECO:0007669"/>
    <property type="project" value="UniProtKB-KW"/>
</dbReference>
<dbReference type="PIRSF" id="PIRSF005465">
    <property type="entry name" value="GIRK_kir"/>
    <property type="match status" value="1"/>
</dbReference>
<evidence type="ECO:0000256" key="9">
    <source>
        <dbReference type="ARBA" id="ARBA00023136"/>
    </source>
</evidence>
<feature type="compositionally biased region" description="Acidic residues" evidence="14">
    <location>
        <begin position="387"/>
        <end position="402"/>
    </location>
</feature>
<evidence type="ECO:0000259" key="17">
    <source>
        <dbReference type="Pfam" id="PF08466"/>
    </source>
</evidence>
<evidence type="ECO:0000259" key="18">
    <source>
        <dbReference type="Pfam" id="PF17655"/>
    </source>
</evidence>
<feature type="site" description="Role in the control of polyamine-mediated channel gating and in the blocking by intracellular magnesium" evidence="12">
    <location>
        <position position="172"/>
    </location>
</feature>
<keyword evidence="9 15" id="KW-0472">Membrane</keyword>
<evidence type="ECO:0000256" key="10">
    <source>
        <dbReference type="ARBA" id="ARBA00023303"/>
    </source>
</evidence>
<dbReference type="Gene3D" id="2.60.40.1400">
    <property type="entry name" value="G protein-activated inward rectifier potassium channel 1"/>
    <property type="match status" value="1"/>
</dbReference>
<evidence type="ECO:0000256" key="6">
    <source>
        <dbReference type="ARBA" id="ARBA00022958"/>
    </source>
</evidence>
<evidence type="ECO:0000256" key="4">
    <source>
        <dbReference type="ARBA" id="ARBA00022692"/>
    </source>
</evidence>
<evidence type="ECO:0000256" key="7">
    <source>
        <dbReference type="ARBA" id="ARBA00022989"/>
    </source>
</evidence>
<dbReference type="InterPro" id="IPR013518">
    <property type="entry name" value="K_chnl_inward-rec_Kir_cyto"/>
</dbReference>
<comment type="subcellular location">
    <subcellularLocation>
        <location evidence="1 13">Membrane</location>
        <topology evidence="1 13">Multi-pass membrane protein</topology>
    </subcellularLocation>
</comment>
<evidence type="ECO:0000256" key="13">
    <source>
        <dbReference type="RuleBase" id="RU003822"/>
    </source>
</evidence>
<evidence type="ECO:0000256" key="12">
    <source>
        <dbReference type="PIRSR" id="PIRSR005465-1"/>
    </source>
</evidence>
<evidence type="ECO:0000256" key="2">
    <source>
        <dbReference type="ARBA" id="ARBA00022448"/>
    </source>
</evidence>
<keyword evidence="4 13" id="KW-0812">Transmembrane</keyword>
<keyword evidence="20" id="KW-1185">Reference proteome</keyword>
<dbReference type="InterPro" id="IPR041647">
    <property type="entry name" value="IRK_C"/>
</dbReference>
<dbReference type="PANTHER" id="PTHR11767:SF109">
    <property type="entry name" value="G PROTEIN-ACTIVATED INWARD RECTIFIER POTASSIUM CHANNEL 1"/>
    <property type="match status" value="1"/>
</dbReference>
<evidence type="ECO:0000313" key="19">
    <source>
        <dbReference type="Ensembl" id="ENSGMOP00000021352.2"/>
    </source>
</evidence>
<dbReference type="InterPro" id="IPR003272">
    <property type="entry name" value="K_chnl_inward-rec_Kir2.2"/>
</dbReference>
<keyword evidence="3 13" id="KW-0633">Potassium transport</keyword>
<dbReference type="PANTHER" id="PTHR11767">
    <property type="entry name" value="INWARD RECTIFIER POTASSIUM CHANNEL"/>
    <property type="match status" value="1"/>
</dbReference>
<dbReference type="Pfam" id="PF08466">
    <property type="entry name" value="IRK_N"/>
    <property type="match status" value="1"/>
</dbReference>
<dbReference type="Proteomes" id="UP000694546">
    <property type="component" value="Chromosome 2"/>
</dbReference>
<organism evidence="19 20">
    <name type="scientific">Gadus morhua</name>
    <name type="common">Atlantic cod</name>
    <dbReference type="NCBI Taxonomy" id="8049"/>
    <lineage>
        <taxon>Eukaryota</taxon>
        <taxon>Metazoa</taxon>
        <taxon>Chordata</taxon>
        <taxon>Craniata</taxon>
        <taxon>Vertebrata</taxon>
        <taxon>Euteleostomi</taxon>
        <taxon>Actinopterygii</taxon>
        <taxon>Neopterygii</taxon>
        <taxon>Teleostei</taxon>
        <taxon>Neoteleostei</taxon>
        <taxon>Acanthomorphata</taxon>
        <taxon>Zeiogadaria</taxon>
        <taxon>Gadariae</taxon>
        <taxon>Gadiformes</taxon>
        <taxon>Gadoidei</taxon>
        <taxon>Gadidae</taxon>
        <taxon>Gadus</taxon>
    </lineage>
</organism>
<evidence type="ECO:0000256" key="8">
    <source>
        <dbReference type="ARBA" id="ARBA00023065"/>
    </source>
</evidence>
<dbReference type="GO" id="GO:0005886">
    <property type="term" value="C:plasma membrane"/>
    <property type="evidence" value="ECO:0007669"/>
    <property type="project" value="TreeGrafter"/>
</dbReference>
<dbReference type="GeneTree" id="ENSGT01030000234586"/>
<feature type="region of interest" description="Disordered" evidence="14">
    <location>
        <begin position="383"/>
        <end position="418"/>
    </location>
</feature>
<keyword evidence="2 13" id="KW-0813">Transport</keyword>
<sequence length="418" mass="47492">MGSVRSHRYSIVSSEEDGMKLAAIAALPNGFGNGNAKKVQTQRLHQSRFVKKDGHCNVQFINMSEKGQRYLADIFTTCVDIRWRWMLLVFCFSFLMSWLFFGFVFWLVAFCYGDLQSEKQMCVSNVNSFTAAFLFSVETQTTIGYGYRYVTEECPIAVFVVVFQSIVGCIIDAFIIGAVMAKMAKPKKRNETLVFSHYATVAMRDSKLCLMWRVGNLRKSHLVEAHVRAQLLKSRTTAEGEFIPLDQADIDVGFDSGVDRIFLVSPITIVHQIDEHSPFYELSKQDLQTADFEIVVILEGMVEATAMTTQCRSSYVASEVLWGHRFEPVLFEEKNYYKVDYSRFENTYEVPSTPHCSARELAERKSSAASSRNSFCYENEVALEKVEQEEEDDPASDSDDNGDSVPPEARPLRIESEI</sequence>
<accession>A0A8C4ZSV0</accession>
<dbReference type="Pfam" id="PF17655">
    <property type="entry name" value="IRK_C"/>
    <property type="match status" value="1"/>
</dbReference>
<dbReference type="Pfam" id="PF01007">
    <property type="entry name" value="IRK"/>
    <property type="match status" value="1"/>
</dbReference>
<keyword evidence="8 13" id="KW-0406">Ion transport</keyword>
<dbReference type="GO" id="GO:0007399">
    <property type="term" value="P:nervous system development"/>
    <property type="evidence" value="ECO:0007669"/>
    <property type="project" value="UniProtKB-ARBA"/>
</dbReference>
<keyword evidence="10 13" id="KW-0407">Ion channel</keyword>
<dbReference type="InterPro" id="IPR014756">
    <property type="entry name" value="Ig_E-set"/>
</dbReference>
<dbReference type="GO" id="GO:1990573">
    <property type="term" value="P:potassium ion import across plasma membrane"/>
    <property type="evidence" value="ECO:0007669"/>
    <property type="project" value="TreeGrafter"/>
</dbReference>
<dbReference type="OMA" id="ETQICVS"/>
<comment type="catalytic activity">
    <reaction evidence="11">
        <text>K(+)(in) = K(+)(out)</text>
        <dbReference type="Rhea" id="RHEA:29463"/>
        <dbReference type="ChEBI" id="CHEBI:29103"/>
    </reaction>
</comment>
<reference evidence="19" key="1">
    <citation type="submission" date="2025-08" db="UniProtKB">
        <authorList>
            <consortium name="Ensembl"/>
        </authorList>
    </citation>
    <scope>IDENTIFICATION</scope>
</reference>
<feature type="domain" description="Potassium channel inwardly rectifying Kir N-terminal" evidence="17">
    <location>
        <begin position="1"/>
        <end position="49"/>
    </location>
</feature>
<dbReference type="SUPFAM" id="SSF81296">
    <property type="entry name" value="E set domains"/>
    <property type="match status" value="1"/>
</dbReference>
<feature type="domain" description="Inward rectifier potassium channel C-terminal" evidence="18">
    <location>
        <begin position="193"/>
        <end position="365"/>
    </location>
</feature>
<dbReference type="AlphaFoldDB" id="A0A8C4ZSV0"/>
<reference evidence="19" key="2">
    <citation type="submission" date="2025-09" db="UniProtKB">
        <authorList>
            <consortium name="Ensembl"/>
        </authorList>
    </citation>
    <scope>IDENTIFICATION</scope>
</reference>
<proteinExistence type="inferred from homology"/>
<feature type="transmembrane region" description="Helical" evidence="15">
    <location>
        <begin position="85"/>
        <end position="109"/>
    </location>
</feature>
<dbReference type="PRINTS" id="PR01325">
    <property type="entry name" value="KIR22CHANNEL"/>
</dbReference>
<dbReference type="InterPro" id="IPR040445">
    <property type="entry name" value="Kir_TM"/>
</dbReference>
<evidence type="ECO:0000256" key="15">
    <source>
        <dbReference type="SAM" id="Phobius"/>
    </source>
</evidence>
<evidence type="ECO:0000256" key="1">
    <source>
        <dbReference type="ARBA" id="ARBA00004141"/>
    </source>
</evidence>
<keyword evidence="6 13" id="KW-0630">Potassium</keyword>
<dbReference type="Gene3D" id="1.10.287.70">
    <property type="match status" value="1"/>
</dbReference>
<comment type="similarity">
    <text evidence="13">Belongs to the inward rectifier-type potassium channel (TC 1.A.2.1) family.</text>
</comment>
<evidence type="ECO:0000256" key="14">
    <source>
        <dbReference type="SAM" id="MobiDB-lite"/>
    </source>
</evidence>
<keyword evidence="5 13" id="KW-0851">Voltage-gated channel</keyword>
<name>A0A8C4ZSV0_GADMO</name>
<dbReference type="InterPro" id="IPR016449">
    <property type="entry name" value="K_chnl_inward-rec_Kir"/>
</dbReference>
<evidence type="ECO:0000256" key="5">
    <source>
        <dbReference type="ARBA" id="ARBA00022882"/>
    </source>
</evidence>
<feature type="transmembrane region" description="Helical" evidence="15">
    <location>
        <begin position="156"/>
        <end position="181"/>
    </location>
</feature>
<feature type="domain" description="Potassium channel inwardly rectifying transmembrane" evidence="16">
    <location>
        <begin position="50"/>
        <end position="186"/>
    </location>
</feature>
<dbReference type="GO" id="GO:0015467">
    <property type="term" value="F:G-protein activated inward rectifier potassium channel activity"/>
    <property type="evidence" value="ECO:0007669"/>
    <property type="project" value="InterPro"/>
</dbReference>
<evidence type="ECO:0000313" key="20">
    <source>
        <dbReference type="Proteomes" id="UP000694546"/>
    </source>
</evidence>
<dbReference type="PRINTS" id="PR01320">
    <property type="entry name" value="KIRCHANNEL"/>
</dbReference>
<dbReference type="SUPFAM" id="SSF81324">
    <property type="entry name" value="Voltage-gated potassium channels"/>
    <property type="match status" value="1"/>
</dbReference>
<protein>
    <submittedName>
        <fullName evidence="19">Potassium inwardly rectifying channel subfamily J member 2b</fullName>
    </submittedName>
</protein>